<reference evidence="2 3" key="1">
    <citation type="submission" date="2024-03" db="EMBL/GenBank/DDBJ databases">
        <authorList>
            <person name="Gkanogiannis A."/>
            <person name="Becerra Lopez-Lavalle L."/>
        </authorList>
    </citation>
    <scope>NUCLEOTIDE SEQUENCE [LARGE SCALE GENOMIC DNA]</scope>
</reference>
<protein>
    <recommendedName>
        <fullName evidence="4">Serine-rich protein-like protein</fullName>
    </recommendedName>
</protein>
<sequence length="230" mass="25209">MASSFGAKSRQAATSFPPRRYISSQSAFASSSTAFMSRSSSTKPVAMYRKSSSSSSSSTPSSAAAVSSVRFQIDQRSASPSRSISVQKNRDRNANAVSSNKKKTCMCSPTKHPGSFRCSLHKNSRYSVNVANRSQFQNGSLNIRRSAMTNSLVRIGGVEGADLVKRSLSALIRPSSHQQRRQSAFQPRPSRLSVMSRAEEEDYRVATRTADWMVIRIGDEFRLSSEEGSE</sequence>
<dbReference type="EMBL" id="OZ021740">
    <property type="protein sequence ID" value="CAK9324554.1"/>
    <property type="molecule type" value="Genomic_DNA"/>
</dbReference>
<organism evidence="2 3">
    <name type="scientific">Citrullus colocynthis</name>
    <name type="common">colocynth</name>
    <dbReference type="NCBI Taxonomy" id="252529"/>
    <lineage>
        <taxon>Eukaryota</taxon>
        <taxon>Viridiplantae</taxon>
        <taxon>Streptophyta</taxon>
        <taxon>Embryophyta</taxon>
        <taxon>Tracheophyta</taxon>
        <taxon>Spermatophyta</taxon>
        <taxon>Magnoliopsida</taxon>
        <taxon>eudicotyledons</taxon>
        <taxon>Gunneridae</taxon>
        <taxon>Pentapetalae</taxon>
        <taxon>rosids</taxon>
        <taxon>fabids</taxon>
        <taxon>Cucurbitales</taxon>
        <taxon>Cucurbitaceae</taxon>
        <taxon>Benincaseae</taxon>
        <taxon>Citrullus</taxon>
    </lineage>
</organism>
<feature type="region of interest" description="Disordered" evidence="1">
    <location>
        <begin position="27"/>
        <end position="111"/>
    </location>
</feature>
<dbReference type="Proteomes" id="UP001642487">
    <property type="component" value="Chromosome 6"/>
</dbReference>
<dbReference type="PANTHER" id="PTHR33132:SF135">
    <property type="entry name" value="OS02G0799700 PROTEIN"/>
    <property type="match status" value="1"/>
</dbReference>
<proteinExistence type="predicted"/>
<keyword evidence="3" id="KW-1185">Reference proteome</keyword>
<feature type="compositionally biased region" description="Low complexity" evidence="1">
    <location>
        <begin position="27"/>
        <end position="41"/>
    </location>
</feature>
<evidence type="ECO:0000313" key="3">
    <source>
        <dbReference type="Proteomes" id="UP001642487"/>
    </source>
</evidence>
<feature type="compositionally biased region" description="Low complexity" evidence="1">
    <location>
        <begin position="51"/>
        <end position="68"/>
    </location>
</feature>
<name>A0ABP0YVI7_9ROSI</name>
<evidence type="ECO:0000313" key="2">
    <source>
        <dbReference type="EMBL" id="CAK9324554.1"/>
    </source>
</evidence>
<feature type="compositionally biased region" description="Polar residues" evidence="1">
    <location>
        <begin position="74"/>
        <end position="87"/>
    </location>
</feature>
<gene>
    <name evidence="2" type="ORF">CITCOLO1_LOCUS16792</name>
</gene>
<evidence type="ECO:0008006" key="4">
    <source>
        <dbReference type="Google" id="ProtNLM"/>
    </source>
</evidence>
<evidence type="ECO:0000256" key="1">
    <source>
        <dbReference type="SAM" id="MobiDB-lite"/>
    </source>
</evidence>
<accession>A0ABP0YVI7</accession>
<dbReference type="PANTHER" id="PTHR33132">
    <property type="entry name" value="OSJNBB0118P14.9 PROTEIN"/>
    <property type="match status" value="1"/>
</dbReference>